<accession>A0ABT0DEC4</accession>
<sequence>MAVALLLFALPGPARAEAACGGEMAGTAQESPQGSPQESSIVGQIVRRVEGSDLRLADGRLVRLAGIVAQDEGGVPGLPADGLAGHRVSLTVLDVPDRYGRLVALVQTGPDEGAAGLQVRLLEQGLAVLAPDSVPAGCRTRLVEAERRGRIAQAGVWQVFPLDARDAAALARFSGRFAVLAGEVVRVGRTQARDYLDFGRQWRKDVTVEVPRASRAAFSGAGKDSQRLVMHRIEARGLIFASGGPALEAWTPEQMDDVEPAAAREGRAGRILTREGDEP</sequence>
<dbReference type="InterPro" id="IPR016071">
    <property type="entry name" value="Staphylococal_nuclease_OB-fold"/>
</dbReference>
<protein>
    <submittedName>
        <fullName evidence="3">Thermonuclease family protein</fullName>
    </submittedName>
</protein>
<name>A0ABT0DEC4_9HYPH</name>
<evidence type="ECO:0000313" key="3">
    <source>
        <dbReference type="EMBL" id="MCK0198092.1"/>
    </source>
</evidence>
<reference evidence="3 4" key="1">
    <citation type="submission" date="2022-04" db="EMBL/GenBank/DDBJ databases">
        <authorList>
            <person name="Grouzdev D.S."/>
            <person name="Pantiukh K.S."/>
            <person name="Krutkina M.S."/>
        </authorList>
    </citation>
    <scope>NUCLEOTIDE SEQUENCE [LARGE SCALE GENOMIC DNA]</scope>
    <source>
        <strain evidence="3 4">6x-1</strain>
    </source>
</reference>
<dbReference type="Proteomes" id="UP001203284">
    <property type="component" value="Unassembled WGS sequence"/>
</dbReference>
<keyword evidence="1" id="KW-0732">Signal</keyword>
<evidence type="ECO:0000256" key="1">
    <source>
        <dbReference type="SAM" id="SignalP"/>
    </source>
</evidence>
<organism evidence="3 4">
    <name type="scientific">Ancylobacter crimeensis</name>
    <dbReference type="NCBI Taxonomy" id="2579147"/>
    <lineage>
        <taxon>Bacteria</taxon>
        <taxon>Pseudomonadati</taxon>
        <taxon>Pseudomonadota</taxon>
        <taxon>Alphaproteobacteria</taxon>
        <taxon>Hyphomicrobiales</taxon>
        <taxon>Xanthobacteraceae</taxon>
        <taxon>Ancylobacter</taxon>
    </lineage>
</organism>
<feature type="signal peptide" evidence="1">
    <location>
        <begin position="1"/>
        <end position="16"/>
    </location>
</feature>
<evidence type="ECO:0000259" key="2">
    <source>
        <dbReference type="SMART" id="SM00318"/>
    </source>
</evidence>
<dbReference type="EMBL" id="JALKCH010000009">
    <property type="protein sequence ID" value="MCK0198092.1"/>
    <property type="molecule type" value="Genomic_DNA"/>
</dbReference>
<dbReference type="InterPro" id="IPR035437">
    <property type="entry name" value="SNase_OB-fold_sf"/>
</dbReference>
<dbReference type="Gene3D" id="2.40.50.90">
    <property type="match status" value="1"/>
</dbReference>
<comment type="caution">
    <text evidence="3">The sequence shown here is derived from an EMBL/GenBank/DDBJ whole genome shotgun (WGS) entry which is preliminary data.</text>
</comment>
<dbReference type="RefSeq" id="WP_247029993.1">
    <property type="nucleotide sequence ID" value="NZ_JALKCH010000009.1"/>
</dbReference>
<keyword evidence="4" id="KW-1185">Reference proteome</keyword>
<feature type="domain" description="TNase-like" evidence="2">
    <location>
        <begin position="39"/>
        <end position="159"/>
    </location>
</feature>
<feature type="chain" id="PRO_5047135317" evidence="1">
    <location>
        <begin position="17"/>
        <end position="279"/>
    </location>
</feature>
<gene>
    <name evidence="3" type="ORF">MWN34_14345</name>
</gene>
<dbReference type="SMART" id="SM00318">
    <property type="entry name" value="SNc"/>
    <property type="match status" value="1"/>
</dbReference>
<evidence type="ECO:0000313" key="4">
    <source>
        <dbReference type="Proteomes" id="UP001203284"/>
    </source>
</evidence>
<dbReference type="Pfam" id="PF00565">
    <property type="entry name" value="SNase"/>
    <property type="match status" value="1"/>
</dbReference>
<dbReference type="SUPFAM" id="SSF50199">
    <property type="entry name" value="Staphylococcal nuclease"/>
    <property type="match status" value="1"/>
</dbReference>
<proteinExistence type="predicted"/>